<feature type="region of interest" description="Disordered" evidence="1">
    <location>
        <begin position="380"/>
        <end position="401"/>
    </location>
</feature>
<evidence type="ECO:0000313" key="3">
    <source>
        <dbReference type="Proteomes" id="UP001498421"/>
    </source>
</evidence>
<sequence>MIDRPRLAGGTSEAGGRNLRGWVAAAITTWVDPPPSDAWLARYSPKKAIINADENRPWLGFKDDYDSRFSDIAFFLLPDSRAKFLGDRVRILEDFCKGAELDLDTSATPSPQEEQTAALQHRTEAWVSDRNRNFQDPNAPFDYPRELSPRQLYEVLQHKLLPDDPAEQADAPPRRIYINNANGPCILSLIRTASQSQAQGHRELFANYINPAPEPCMSIKDCHLWNGSFIILAQFPYFAISNTDREDTRIYRGKRKFRRRHDFSFSNPTNSIKQDSDKEPGYQFLYEVVCSFMATGKSDSHWSAVCLNEDSFEETPRLESEEDMDIDGLDSDSDDVDPITDEPPLAMPTVSPRVYSLQFFDRHFELVVAHQKKIHEEFRASLSRHSPASPEDPRDCLSPDQAKDWTTKSLNSLSLVLHSIAQQRGELDRFFTREVILDQNDMPTGRLLQSLRGDPLALKSLQNLRKSLEELRVIERGIEGSKRDFEEIRLQTHSVSIRIAF</sequence>
<evidence type="ECO:0000313" key="2">
    <source>
        <dbReference type="EMBL" id="KAK7430178.1"/>
    </source>
</evidence>
<feature type="compositionally biased region" description="Basic and acidic residues" evidence="1">
    <location>
        <begin position="391"/>
        <end position="401"/>
    </location>
</feature>
<name>A0ABR1I998_9HYPO</name>
<comment type="caution">
    <text evidence="2">The sequence shown here is derived from an EMBL/GenBank/DDBJ whole genome shotgun (WGS) entry which is preliminary data.</text>
</comment>
<accession>A0ABR1I998</accession>
<reference evidence="2 3" key="1">
    <citation type="journal article" date="2025" name="Microbiol. Resour. Announc.">
        <title>Draft genome sequences for Neonectria magnoliae and Neonectria punicea, canker pathogens of Liriodendron tulipifera and Acer saccharum in West Virginia.</title>
        <authorList>
            <person name="Petronek H.M."/>
            <person name="Kasson M.T."/>
            <person name="Metheny A.M."/>
            <person name="Stauder C.M."/>
            <person name="Lovett B."/>
            <person name="Lynch S.C."/>
            <person name="Garnas J.R."/>
            <person name="Kasson L.R."/>
            <person name="Stajich J.E."/>
        </authorList>
    </citation>
    <scope>NUCLEOTIDE SEQUENCE [LARGE SCALE GENOMIC DNA]</scope>
    <source>
        <strain evidence="2 3">NRRL 64651</strain>
    </source>
</reference>
<proteinExistence type="predicted"/>
<keyword evidence="3" id="KW-1185">Reference proteome</keyword>
<evidence type="ECO:0000256" key="1">
    <source>
        <dbReference type="SAM" id="MobiDB-lite"/>
    </source>
</evidence>
<organism evidence="2 3">
    <name type="scientific">Neonectria magnoliae</name>
    <dbReference type="NCBI Taxonomy" id="2732573"/>
    <lineage>
        <taxon>Eukaryota</taxon>
        <taxon>Fungi</taxon>
        <taxon>Dikarya</taxon>
        <taxon>Ascomycota</taxon>
        <taxon>Pezizomycotina</taxon>
        <taxon>Sordariomycetes</taxon>
        <taxon>Hypocreomycetidae</taxon>
        <taxon>Hypocreales</taxon>
        <taxon>Nectriaceae</taxon>
        <taxon>Neonectria</taxon>
    </lineage>
</organism>
<protein>
    <submittedName>
        <fullName evidence="2">Uncharacterized protein</fullName>
    </submittedName>
</protein>
<dbReference type="EMBL" id="JAZAVK010000022">
    <property type="protein sequence ID" value="KAK7430178.1"/>
    <property type="molecule type" value="Genomic_DNA"/>
</dbReference>
<gene>
    <name evidence="2" type="ORF">QQZ08_003363</name>
</gene>
<dbReference type="Proteomes" id="UP001498421">
    <property type="component" value="Unassembled WGS sequence"/>
</dbReference>